<organism evidence="3 4">
    <name type="scientific">Nonlabens tegetincola</name>
    <dbReference type="NCBI Taxonomy" id="323273"/>
    <lineage>
        <taxon>Bacteria</taxon>
        <taxon>Pseudomonadati</taxon>
        <taxon>Bacteroidota</taxon>
        <taxon>Flavobacteriia</taxon>
        <taxon>Flavobacteriales</taxon>
        <taxon>Flavobacteriaceae</taxon>
        <taxon>Nonlabens</taxon>
    </lineage>
</organism>
<dbReference type="PIRSF" id="PIRSF016719">
    <property type="entry name" value="UCP016719"/>
    <property type="match status" value="1"/>
</dbReference>
<comment type="caution">
    <text evidence="3">The sequence shown here is derived from an EMBL/GenBank/DDBJ whole genome shotgun (WGS) entry which is preliminary data.</text>
</comment>
<dbReference type="EMBL" id="BBML01000001">
    <property type="protein sequence ID" value="GAK95476.1"/>
    <property type="molecule type" value="Genomic_DNA"/>
</dbReference>
<accession>A0A090QJ08</accession>
<protein>
    <submittedName>
        <fullName evidence="3">YzbB protein</fullName>
    </submittedName>
</protein>
<evidence type="ECO:0000259" key="1">
    <source>
        <dbReference type="Pfam" id="PF07075"/>
    </source>
</evidence>
<evidence type="ECO:0000259" key="2">
    <source>
        <dbReference type="Pfam" id="PF20732"/>
    </source>
</evidence>
<dbReference type="Gene3D" id="3.90.1150.140">
    <property type="match status" value="1"/>
</dbReference>
<proteinExistence type="predicted"/>
<dbReference type="InterPro" id="IPR048503">
    <property type="entry name" value="NamZ_C"/>
</dbReference>
<dbReference type="Pfam" id="PF07075">
    <property type="entry name" value="NamZ_N"/>
    <property type="match status" value="1"/>
</dbReference>
<name>A0A090QJ08_9FLAO</name>
<gene>
    <name evidence="3" type="ORF">JCM19294_2258</name>
</gene>
<feature type="domain" description="Peptidoglycan beta-N-acetylmuramidase NamZ C-terminal" evidence="2">
    <location>
        <begin position="263"/>
        <end position="399"/>
    </location>
</feature>
<evidence type="ECO:0000313" key="3">
    <source>
        <dbReference type="EMBL" id="GAK95476.1"/>
    </source>
</evidence>
<feature type="domain" description="Peptidoglycan beta-N-acetylmuramidase NamZ N-terminal" evidence="1">
    <location>
        <begin position="52"/>
        <end position="258"/>
    </location>
</feature>
<evidence type="ECO:0000313" key="4">
    <source>
        <dbReference type="Proteomes" id="UP000029221"/>
    </source>
</evidence>
<dbReference type="PANTHER" id="PTHR42915">
    <property type="entry name" value="HYPOTHETICAL 460 KDA PROTEIN IN FEUA-SIGW INTERGENIC REGION [PRECURSOR]"/>
    <property type="match status" value="1"/>
</dbReference>
<dbReference type="Pfam" id="PF20732">
    <property type="entry name" value="NamZ_C"/>
    <property type="match status" value="1"/>
</dbReference>
<dbReference type="Gene3D" id="3.40.50.12170">
    <property type="entry name" value="Uncharacterised protein PF07075, DUF1343"/>
    <property type="match status" value="1"/>
</dbReference>
<keyword evidence="4" id="KW-1185">Reference proteome</keyword>
<dbReference type="AlphaFoldDB" id="A0A090QJ08"/>
<dbReference type="GO" id="GO:0033922">
    <property type="term" value="F:peptidoglycan beta-N-acetylmuramidase activity"/>
    <property type="evidence" value="ECO:0007669"/>
    <property type="project" value="InterPro"/>
</dbReference>
<dbReference type="InterPro" id="IPR048502">
    <property type="entry name" value="NamZ_N"/>
</dbReference>
<dbReference type="PANTHER" id="PTHR42915:SF1">
    <property type="entry name" value="PEPTIDOGLYCAN BETA-N-ACETYLMURAMIDASE NAMZ"/>
    <property type="match status" value="1"/>
</dbReference>
<dbReference type="eggNOG" id="COG3876">
    <property type="taxonomic scope" value="Bacteria"/>
</dbReference>
<dbReference type="InterPro" id="IPR008302">
    <property type="entry name" value="NamZ"/>
</dbReference>
<sequence>MFTNCKPKVEKVVAINDTAIETAVDSLISPTYPKPAADRIGIWGRGFVNKTVAVVGNQTSVVQKIKGQDTTYVHLVDTLLSLGVKVKRVFAPEHGFRGTADAGATIKDGIDAKTGIPVISLYGKNKQPKDEHITDVDFVIFDIQDVGARFYTYISTLHYVMQACAANDRKLFVLDRPNPNGHYVDGPVLEKEHQSFVGMHPIPVVHGMTIGEYAQMINGEGWLDYKLQCPLSIIKMSDYSHDSKYSIPIAPSPNLPNDKSINLYPSLCFFEGTTVSVGRGTDKQFQIFGAPYYKNDYEFSFTPQSNPGAQYPKHENKTCYGMDLQESKSLSNLNLEYLVTAYAKAPNQSEFFNSFFTKLAGTKKLQEQIQAGLTPEEIRDSWQNDLNAFLKIRKNYLLYP</sequence>
<reference evidence="3" key="1">
    <citation type="journal article" date="2014" name="Genome Announc.">
        <title>Draft Genome Sequences of Marine Flavobacterium Nonlabens Strains NR17, NR24, NR27, NR32, NR33, and Ara13.</title>
        <authorList>
            <person name="Nakanishi M."/>
            <person name="Meirelles P."/>
            <person name="Suzuki R."/>
            <person name="Takatani N."/>
            <person name="Mino S."/>
            <person name="Suda W."/>
            <person name="Oshima K."/>
            <person name="Hattori M."/>
            <person name="Ohkuma M."/>
            <person name="Hosokawa M."/>
            <person name="Miyashita K."/>
            <person name="Thompson F.L."/>
            <person name="Niwa A."/>
            <person name="Sawabe T."/>
            <person name="Sawabe T."/>
        </authorList>
    </citation>
    <scope>NUCLEOTIDE SEQUENCE [LARGE SCALE GENOMIC DNA]</scope>
    <source>
        <strain evidence="3">JCM 19294</strain>
    </source>
</reference>
<dbReference type="Proteomes" id="UP000029221">
    <property type="component" value="Unassembled WGS sequence"/>
</dbReference>
<dbReference type="STRING" id="319236.BST91_00270"/>